<name>A0ABX8WFM9_9HYPH</name>
<feature type="transmembrane region" description="Helical" evidence="12">
    <location>
        <begin position="12"/>
        <end position="31"/>
    </location>
</feature>
<evidence type="ECO:0000256" key="4">
    <source>
        <dbReference type="ARBA" id="ARBA00016461"/>
    </source>
</evidence>
<proteinExistence type="inferred from homology"/>
<evidence type="ECO:0000256" key="2">
    <source>
        <dbReference type="ARBA" id="ARBA00004377"/>
    </source>
</evidence>
<evidence type="ECO:0000256" key="3">
    <source>
        <dbReference type="ARBA" id="ARBA00008741"/>
    </source>
</evidence>
<evidence type="ECO:0000256" key="1">
    <source>
        <dbReference type="ARBA" id="ARBA00002442"/>
    </source>
</evidence>
<dbReference type="EMBL" id="CP080590">
    <property type="protein sequence ID" value="QYO76801.1"/>
    <property type="molecule type" value="Genomic_DNA"/>
</dbReference>
<dbReference type="NCBIfam" id="TIGR03141">
    <property type="entry name" value="cytochro_ccmD"/>
    <property type="match status" value="1"/>
</dbReference>
<evidence type="ECO:0000256" key="6">
    <source>
        <dbReference type="ARBA" id="ARBA00022475"/>
    </source>
</evidence>
<accession>A0ABX8WFM9</accession>
<evidence type="ECO:0000256" key="12">
    <source>
        <dbReference type="RuleBase" id="RU363101"/>
    </source>
</evidence>
<evidence type="ECO:0000313" key="14">
    <source>
        <dbReference type="Proteomes" id="UP000825799"/>
    </source>
</evidence>
<dbReference type="Proteomes" id="UP000825799">
    <property type="component" value="Chromosome"/>
</dbReference>
<gene>
    <name evidence="13" type="primary">ccmD</name>
    <name evidence="13" type="ORF">K1X15_19900</name>
</gene>
<keyword evidence="14" id="KW-1185">Reference proteome</keyword>
<comment type="subcellular location">
    <subcellularLocation>
        <location evidence="2 12">Cell inner membrane</location>
        <topology evidence="2 12">Single-pass membrane protein</topology>
    </subcellularLocation>
</comment>
<keyword evidence="10 12" id="KW-1133">Transmembrane helix</keyword>
<evidence type="ECO:0000256" key="9">
    <source>
        <dbReference type="ARBA" id="ARBA00022748"/>
    </source>
</evidence>
<keyword evidence="9 12" id="KW-0201">Cytochrome c-type biogenesis</keyword>
<evidence type="ECO:0000313" key="13">
    <source>
        <dbReference type="EMBL" id="QYO76801.1"/>
    </source>
</evidence>
<dbReference type="Pfam" id="PF04995">
    <property type="entry name" value="CcmD"/>
    <property type="match status" value="1"/>
</dbReference>
<reference evidence="13 14" key="1">
    <citation type="submission" date="2021-08" db="EMBL/GenBank/DDBJ databases">
        <title>Devosia salina sp. nov., isolated from the South China Sea sediment.</title>
        <authorList>
            <person name="Zhou Z."/>
        </authorList>
    </citation>
    <scope>NUCLEOTIDE SEQUENCE [LARGE SCALE GENOMIC DNA]</scope>
    <source>
        <strain evidence="13 14">SCS-3</strain>
    </source>
</reference>
<keyword evidence="11 12" id="KW-0472">Membrane</keyword>
<keyword evidence="7 12" id="KW-0997">Cell inner membrane</keyword>
<keyword evidence="8 12" id="KW-0812">Transmembrane</keyword>
<evidence type="ECO:0000256" key="7">
    <source>
        <dbReference type="ARBA" id="ARBA00022519"/>
    </source>
</evidence>
<keyword evidence="5 12" id="KW-0813">Transport</keyword>
<evidence type="ECO:0000256" key="8">
    <source>
        <dbReference type="ARBA" id="ARBA00022692"/>
    </source>
</evidence>
<evidence type="ECO:0000256" key="10">
    <source>
        <dbReference type="ARBA" id="ARBA00022989"/>
    </source>
</evidence>
<evidence type="ECO:0000256" key="11">
    <source>
        <dbReference type="ARBA" id="ARBA00023136"/>
    </source>
</evidence>
<dbReference type="RefSeq" id="WP_220305266.1">
    <property type="nucleotide sequence ID" value="NZ_CP080590.1"/>
</dbReference>
<organism evidence="13 14">
    <name type="scientific">Devosia salina</name>
    <dbReference type="NCBI Taxonomy" id="2860336"/>
    <lineage>
        <taxon>Bacteria</taxon>
        <taxon>Pseudomonadati</taxon>
        <taxon>Pseudomonadota</taxon>
        <taxon>Alphaproteobacteria</taxon>
        <taxon>Hyphomicrobiales</taxon>
        <taxon>Devosiaceae</taxon>
        <taxon>Devosia</taxon>
    </lineage>
</organism>
<evidence type="ECO:0000256" key="5">
    <source>
        <dbReference type="ARBA" id="ARBA00022448"/>
    </source>
</evidence>
<comment type="similarity">
    <text evidence="3 12">Belongs to the CcmD/CycX/HelD family.</text>
</comment>
<protein>
    <recommendedName>
        <fullName evidence="4 12">Heme exporter protein D</fullName>
    </recommendedName>
</protein>
<dbReference type="InterPro" id="IPR007078">
    <property type="entry name" value="Haem_export_protD_CcmD"/>
</dbReference>
<keyword evidence="6 12" id="KW-1003">Cell membrane</keyword>
<sequence length="48" mass="5229">MIGLGEHAEFIIAAYGGVFLGLLALIFWIVADSRRIKARLAELGDKRG</sequence>
<comment type="function">
    <text evidence="1 12">Required for the export of heme to the periplasm for the biogenesis of c-type cytochromes.</text>
</comment>